<dbReference type="RefSeq" id="WP_012374861.1">
    <property type="nucleotide sequence ID" value="NC_010571.1"/>
</dbReference>
<evidence type="ECO:0000313" key="3">
    <source>
        <dbReference type="Proteomes" id="UP000007013"/>
    </source>
</evidence>
<accession>B1ZMP6</accession>
<dbReference type="KEGG" id="ote:Oter_2041"/>
<dbReference type="eggNOG" id="COG1917">
    <property type="taxonomic scope" value="Bacteria"/>
</dbReference>
<dbReference type="HOGENOM" id="CLU_134269_1_1_0"/>
<dbReference type="Gene3D" id="2.60.120.10">
    <property type="entry name" value="Jelly Rolls"/>
    <property type="match status" value="1"/>
</dbReference>
<dbReference type="OrthoDB" id="9811153at2"/>
<dbReference type="PANTHER" id="PTHR40112">
    <property type="entry name" value="H2HPP ISOMERASE"/>
    <property type="match status" value="1"/>
</dbReference>
<evidence type="ECO:0000259" key="1">
    <source>
        <dbReference type="Pfam" id="PF07883"/>
    </source>
</evidence>
<dbReference type="InterPro" id="IPR013096">
    <property type="entry name" value="Cupin_2"/>
</dbReference>
<protein>
    <submittedName>
        <fullName evidence="2">Cupin 2 conserved barrel domain protein</fullName>
    </submittedName>
</protein>
<feature type="domain" description="Cupin type-2" evidence="1">
    <location>
        <begin position="33"/>
        <end position="93"/>
    </location>
</feature>
<sequence>MFAHADSNGFREALPGVHMKTLVHGAKTLLTEFRLKAGHVLPRHSHPHEQTGYLVSGVLELTIGDQTFTTRAGDSWCIPGGVEHGAVVTEDTVAIEVFSPVREEYLPRER</sequence>
<reference evidence="2 3" key="1">
    <citation type="journal article" date="2011" name="J. Bacteriol.">
        <title>Genome sequence of the verrucomicrobium Opitutus terrae PB90-1, an abundant inhabitant of rice paddy soil ecosystems.</title>
        <authorList>
            <person name="van Passel M.W."/>
            <person name="Kant R."/>
            <person name="Palva A."/>
            <person name="Copeland A."/>
            <person name="Lucas S."/>
            <person name="Lapidus A."/>
            <person name="Glavina del Rio T."/>
            <person name="Pitluck S."/>
            <person name="Goltsman E."/>
            <person name="Clum A."/>
            <person name="Sun H."/>
            <person name="Schmutz J."/>
            <person name="Larimer F.W."/>
            <person name="Land M.L."/>
            <person name="Hauser L."/>
            <person name="Kyrpides N."/>
            <person name="Mikhailova N."/>
            <person name="Richardson P.P."/>
            <person name="Janssen P.H."/>
            <person name="de Vos W.M."/>
            <person name="Smidt H."/>
        </authorList>
    </citation>
    <scope>NUCLEOTIDE SEQUENCE [LARGE SCALE GENOMIC DNA]</scope>
    <source>
        <strain evidence="3">DSM 11246 / JCM 15787 / PB90-1</strain>
    </source>
</reference>
<dbReference type="SUPFAM" id="SSF51182">
    <property type="entry name" value="RmlC-like cupins"/>
    <property type="match status" value="1"/>
</dbReference>
<proteinExistence type="predicted"/>
<dbReference type="EMBL" id="CP001032">
    <property type="protein sequence ID" value="ACB75324.1"/>
    <property type="molecule type" value="Genomic_DNA"/>
</dbReference>
<dbReference type="PIRSF" id="PIRSF029883">
    <property type="entry name" value="KdgF"/>
    <property type="match status" value="1"/>
</dbReference>
<keyword evidence="3" id="KW-1185">Reference proteome</keyword>
<dbReference type="AlphaFoldDB" id="B1ZMP6"/>
<dbReference type="InterPro" id="IPR014710">
    <property type="entry name" value="RmlC-like_jellyroll"/>
</dbReference>
<dbReference type="Pfam" id="PF07883">
    <property type="entry name" value="Cupin_2"/>
    <property type="match status" value="1"/>
</dbReference>
<evidence type="ECO:0000313" key="2">
    <source>
        <dbReference type="EMBL" id="ACB75324.1"/>
    </source>
</evidence>
<dbReference type="PANTHER" id="PTHR40112:SF1">
    <property type="entry name" value="H2HPP ISOMERASE"/>
    <property type="match status" value="1"/>
</dbReference>
<dbReference type="InterPro" id="IPR052535">
    <property type="entry name" value="Bacilysin_H2HPP_isomerase"/>
</dbReference>
<dbReference type="InterPro" id="IPR011051">
    <property type="entry name" value="RmlC_Cupin_sf"/>
</dbReference>
<dbReference type="InterPro" id="IPR025499">
    <property type="entry name" value="KdgF"/>
</dbReference>
<organism evidence="2 3">
    <name type="scientific">Opitutus terrae (strain DSM 11246 / JCM 15787 / PB90-1)</name>
    <dbReference type="NCBI Taxonomy" id="452637"/>
    <lineage>
        <taxon>Bacteria</taxon>
        <taxon>Pseudomonadati</taxon>
        <taxon>Verrucomicrobiota</taxon>
        <taxon>Opitutia</taxon>
        <taxon>Opitutales</taxon>
        <taxon>Opitutaceae</taxon>
        <taxon>Opitutus</taxon>
    </lineage>
</organism>
<dbReference type="CDD" id="cd02238">
    <property type="entry name" value="cupin_KdgF"/>
    <property type="match status" value="1"/>
</dbReference>
<dbReference type="Proteomes" id="UP000007013">
    <property type="component" value="Chromosome"/>
</dbReference>
<name>B1ZMP6_OPITP</name>
<gene>
    <name evidence="2" type="ordered locus">Oter_2041</name>
</gene>